<sequence length="520" mass="56253">MSKYDKLTTNAVGRTVPQIINGKEAIPFMGVGKYKPTGRKYAPPISSCADYPADGNKVVASLRDALIRCGLKDGMTISTHHHFRNGDLVANQIFDTAAELGAKGLTWAPSASFECHSPLIKYLEDGTIHHIEGSMNGALGRHTSEGGMQGMGILRSHGGRYQAIQDGDLHVDIAVIAAPTADPFGNATGDRGPAACGLLGFALADSQYADKVIVVTDNLVPFPCVPWQIHGNYVDYVVVMDQIGIPEKIISGTTEITKSPDRLLLAEMTAQFCDEAGIVRDGFSFQAGAGGTALSIGIYFAEMLRKRGMKARFARGGSNKYLVSMLEEGLVDYILDGQTFDLEGVRSMRENNNHLNTSPFTSYNYHGKGNFASMVDVVILGATEVDINFNANVVTHSDGYLLHGIGGWMNCLFSKCVILPIPLFRDRMPVIRDEVTTICGPGELIDVIVTERGIAINPLRTDLIDRLKGSSLPVKTIHQLKDEAERICGKPALPVLSDEFIAAIKWVDGTVIDAVRKVVK</sequence>
<dbReference type="STRING" id="1678841.TBC1_11781"/>
<dbReference type="AlphaFoldDB" id="A0A0S7C0P8"/>
<name>A0A0S7C0P8_9BACT</name>
<keyword evidence="3" id="KW-1185">Reference proteome</keyword>
<dbReference type="Gene3D" id="3.40.1080.10">
    <property type="entry name" value="Glutaconate Coenzyme A-transferase"/>
    <property type="match status" value="2"/>
</dbReference>
<dbReference type="PANTHER" id="PTHR40596:SF1">
    <property type="entry name" value="CITRATE LYASE ALPHA CHAIN"/>
    <property type="match status" value="1"/>
</dbReference>
<gene>
    <name evidence="2" type="ORF">TBC1_11781</name>
</gene>
<dbReference type="EMBL" id="DF968182">
    <property type="protein sequence ID" value="GAP42649.1"/>
    <property type="molecule type" value="Genomic_DNA"/>
</dbReference>
<keyword evidence="1" id="KW-0808">Transferase</keyword>
<dbReference type="GO" id="GO:0005737">
    <property type="term" value="C:cytoplasm"/>
    <property type="evidence" value="ECO:0007669"/>
    <property type="project" value="UniProtKB-SubCell"/>
</dbReference>
<accession>A0A0S7C0P8</accession>
<dbReference type="SUPFAM" id="SSF100950">
    <property type="entry name" value="NagB/RpiA/CoA transferase-like"/>
    <property type="match status" value="2"/>
</dbReference>
<keyword evidence="1 2" id="KW-0456">Lyase</keyword>
<dbReference type="RefSeq" id="WP_062038776.1">
    <property type="nucleotide sequence ID" value="NZ_DF968182.1"/>
</dbReference>
<dbReference type="Pfam" id="PF04223">
    <property type="entry name" value="CitF"/>
    <property type="match status" value="1"/>
</dbReference>
<dbReference type="InterPro" id="IPR006472">
    <property type="entry name" value="Citrate_lyase_asu"/>
</dbReference>
<dbReference type="EC" id="2.8.3.10" evidence="1"/>
<keyword evidence="1" id="KW-0963">Cytoplasm</keyword>
<evidence type="ECO:0000313" key="3">
    <source>
        <dbReference type="Proteomes" id="UP000053091"/>
    </source>
</evidence>
<dbReference type="GO" id="GO:0008815">
    <property type="term" value="F:citrate (pro-3S)-lyase activity"/>
    <property type="evidence" value="ECO:0007669"/>
    <property type="project" value="UniProtKB-UniRule"/>
</dbReference>
<dbReference type="GO" id="GO:0006084">
    <property type="term" value="P:acetyl-CoA metabolic process"/>
    <property type="evidence" value="ECO:0007669"/>
    <property type="project" value="UniProtKB-UniRule"/>
</dbReference>
<comment type="catalytic activity">
    <reaction evidence="1">
        <text>citrate = oxaloacetate + acetate</text>
        <dbReference type="Rhea" id="RHEA:10760"/>
        <dbReference type="ChEBI" id="CHEBI:16452"/>
        <dbReference type="ChEBI" id="CHEBI:16947"/>
        <dbReference type="ChEBI" id="CHEBI:30089"/>
        <dbReference type="EC" id="4.1.3.6"/>
    </reaction>
</comment>
<comment type="subcellular location">
    <subcellularLocation>
        <location evidence="1">Cytoplasm</location>
    </subcellularLocation>
</comment>
<dbReference type="GO" id="GO:0008814">
    <property type="term" value="F:citrate CoA-transferase activity"/>
    <property type="evidence" value="ECO:0007669"/>
    <property type="project" value="UniProtKB-UniRule"/>
</dbReference>
<dbReference type="PANTHER" id="PTHR40596">
    <property type="entry name" value="CITRATE LYASE ALPHA CHAIN"/>
    <property type="match status" value="1"/>
</dbReference>
<dbReference type="Proteomes" id="UP000053091">
    <property type="component" value="Unassembled WGS sequence"/>
</dbReference>
<evidence type="ECO:0000256" key="1">
    <source>
        <dbReference type="PIRNR" id="PIRNR009451"/>
    </source>
</evidence>
<protein>
    <recommendedName>
        <fullName evidence="1">Citrate lyase alpha chain</fullName>
        <shortName evidence="1">Citrase alpha chain</shortName>
        <ecNumber evidence="1">2.8.3.10</ecNumber>
        <ecNumber evidence="1">4.1.3.6</ecNumber>
    </recommendedName>
    <alternativeName>
        <fullName evidence="1">Citrate (pro-3S)-lyase alpha chain</fullName>
    </alternativeName>
    <alternativeName>
        <fullName evidence="1">Citrate CoA-transferase subunit</fullName>
    </alternativeName>
</protein>
<dbReference type="OrthoDB" id="9767643at2"/>
<dbReference type="PATRIC" id="fig|1678841.3.peg.884"/>
<dbReference type="GO" id="GO:0009346">
    <property type="term" value="C:ATP-independent citrate lyase complex"/>
    <property type="evidence" value="ECO:0007669"/>
    <property type="project" value="UniProtKB-UniRule"/>
</dbReference>
<comment type="catalytic activity">
    <reaction evidence="1">
        <text>citrate + acetyl-CoA = (3S)-citryl-CoA + acetate</text>
        <dbReference type="Rhea" id="RHEA:19405"/>
        <dbReference type="ChEBI" id="CHEBI:16947"/>
        <dbReference type="ChEBI" id="CHEBI:30089"/>
        <dbReference type="ChEBI" id="CHEBI:57288"/>
        <dbReference type="ChEBI" id="CHEBI:57321"/>
        <dbReference type="EC" id="2.8.3.10"/>
    </reaction>
</comment>
<dbReference type="PIRSF" id="PIRSF009451">
    <property type="entry name" value="Citrt_lyas_alpha"/>
    <property type="match status" value="1"/>
</dbReference>
<proteinExistence type="predicted"/>
<dbReference type="InterPro" id="IPR037171">
    <property type="entry name" value="NagB/RpiA_transferase-like"/>
</dbReference>
<evidence type="ECO:0000313" key="2">
    <source>
        <dbReference type="EMBL" id="GAP42649.1"/>
    </source>
</evidence>
<reference evidence="2" key="1">
    <citation type="journal article" date="2015" name="Genome Announc.">
        <title>Draft Genome Sequence of Bacteroidales Strain TBC1, a Novel Isolate from a Methanogenic Wastewater Treatment System.</title>
        <authorList>
            <person name="Tourlousse D.M."/>
            <person name="Matsuura N."/>
            <person name="Sun L."/>
            <person name="Toyonaga M."/>
            <person name="Kuroda K."/>
            <person name="Ohashi A."/>
            <person name="Cruz R."/>
            <person name="Yamaguchi T."/>
            <person name="Sekiguchi Y."/>
        </authorList>
    </citation>
    <scope>NUCLEOTIDE SEQUENCE [LARGE SCALE GENOMIC DNA]</scope>
    <source>
        <strain evidence="2">TBC1</strain>
    </source>
</reference>
<organism evidence="2">
    <name type="scientific">Lentimicrobium saccharophilum</name>
    <dbReference type="NCBI Taxonomy" id="1678841"/>
    <lineage>
        <taxon>Bacteria</taxon>
        <taxon>Pseudomonadati</taxon>
        <taxon>Bacteroidota</taxon>
        <taxon>Bacteroidia</taxon>
        <taxon>Bacteroidales</taxon>
        <taxon>Lentimicrobiaceae</taxon>
        <taxon>Lentimicrobium</taxon>
    </lineage>
</organism>
<dbReference type="EC" id="4.1.3.6" evidence="1"/>